<protein>
    <submittedName>
        <fullName evidence="2">PAPS reductase/FAD synthetase family protein</fullName>
    </submittedName>
</protein>
<dbReference type="HOGENOM" id="CLU_478906_0_0_9"/>
<dbReference type="SUPFAM" id="SSF52402">
    <property type="entry name" value="Adenine nucleotide alpha hydrolases-like"/>
    <property type="match status" value="1"/>
</dbReference>
<dbReference type="Gene3D" id="3.40.50.620">
    <property type="entry name" value="HUPs"/>
    <property type="match status" value="1"/>
</dbReference>
<feature type="domain" description="4Fe-4S ferredoxin-type" evidence="1">
    <location>
        <begin position="497"/>
        <end position="526"/>
    </location>
</feature>
<evidence type="ECO:0000259" key="1">
    <source>
        <dbReference type="PROSITE" id="PS51379"/>
    </source>
</evidence>
<organism evidence="2 3">
    <name type="scientific">Desulfosporosinus orientis (strain ATCC 19365 / DSM 765 / NCIMB 8382 / VKM B-1628 / Singapore I)</name>
    <name type="common">Desulfotomaculum orientis</name>
    <dbReference type="NCBI Taxonomy" id="768706"/>
    <lineage>
        <taxon>Bacteria</taxon>
        <taxon>Bacillati</taxon>
        <taxon>Bacillota</taxon>
        <taxon>Clostridia</taxon>
        <taxon>Eubacteriales</taxon>
        <taxon>Desulfitobacteriaceae</taxon>
        <taxon>Desulfosporosinus</taxon>
    </lineage>
</organism>
<dbReference type="GO" id="GO:0003824">
    <property type="term" value="F:catalytic activity"/>
    <property type="evidence" value="ECO:0007669"/>
    <property type="project" value="InterPro"/>
</dbReference>
<dbReference type="SUPFAM" id="SSF54862">
    <property type="entry name" value="4Fe-4S ferredoxins"/>
    <property type="match status" value="1"/>
</dbReference>
<dbReference type="PATRIC" id="fig|768706.3.peg.4435"/>
<keyword evidence="3" id="KW-1185">Reference proteome</keyword>
<accession>G7WJD5</accession>
<dbReference type="InterPro" id="IPR002500">
    <property type="entry name" value="PAPS_reduct_dom"/>
</dbReference>
<dbReference type="Proteomes" id="UP000006346">
    <property type="component" value="Chromosome"/>
</dbReference>
<dbReference type="RefSeq" id="WP_014186601.1">
    <property type="nucleotide sequence ID" value="NC_016584.1"/>
</dbReference>
<dbReference type="OrthoDB" id="9774475at2"/>
<dbReference type="InterPro" id="IPR050128">
    <property type="entry name" value="Sulfate_adenylyltrnsfr_sub2"/>
</dbReference>
<dbReference type="PANTHER" id="PTHR43196:SF2">
    <property type="entry name" value="PHOSPHOADENOSINE PHOSPHOSULFATE REDUCTASE"/>
    <property type="match status" value="1"/>
</dbReference>
<dbReference type="InterPro" id="IPR017896">
    <property type="entry name" value="4Fe4S_Fe-S-bd"/>
</dbReference>
<reference evidence="3" key="1">
    <citation type="submission" date="2011-11" db="EMBL/GenBank/DDBJ databases">
        <title>Complete sequence of Desulfosporosinus orientis DSM 765.</title>
        <authorList>
            <person name="Lucas S."/>
            <person name="Han J."/>
            <person name="Lapidus A."/>
            <person name="Cheng J.-F."/>
            <person name="Goodwin L."/>
            <person name="Pitluck S."/>
            <person name="Peters L."/>
            <person name="Ovchinnikova G."/>
            <person name="Teshima H."/>
            <person name="Detter J.C."/>
            <person name="Han C."/>
            <person name="Tapia R."/>
            <person name="Land M."/>
            <person name="Hauser L."/>
            <person name="Kyrpides N."/>
            <person name="Ivanova N."/>
            <person name="Pagani I."/>
            <person name="Pester M."/>
            <person name="Spring S."/>
            <person name="Ollivier B."/>
            <person name="Rattei T."/>
            <person name="Klenk H.-P."/>
            <person name="Wagner M."/>
            <person name="Loy A."/>
            <person name="Woyke T."/>
        </authorList>
    </citation>
    <scope>NUCLEOTIDE SEQUENCE [LARGE SCALE GENOMIC DNA]</scope>
    <source>
        <strain evidence="3">ATCC 19365 / DSM 765 / NCIMB 8382 / VKM B-1628</strain>
    </source>
</reference>
<dbReference type="KEGG" id="dor:Desor_4369"/>
<dbReference type="AlphaFoldDB" id="G7WJD5"/>
<sequence>MSEKENDMKLYWCGECNIPVYKTTCPLCLSKTNYFAMDARPVFPEEVTLLEILLHKKGQLQGRSIWNTKGNRYYADGNLLKEFSVQEIIREWDPDQVHRLFLEEKNNGFDYDSFDSMVAKFILANKKRLQKLEYDSFEFIKMASEKYEKRINMVSFSGGKDSTVVSCLVRRALGAADILHIFGNTTLEFPTTYEYLELFQKYNRRVPFFKPKSDRNFFELSETIGPPSRVMRWCCTVFKTGPIADIIDKLSVDELGKDGIKNDNKILTFYGIRRSESTQRSKYDAISKSPKIAKQIVASPIIDWIDADVWLYLLSHDEAFNHAYRLGFSRVGCLVCPNNSDWAYFLNRVHFPEQSTKWRDFLVSFASKIGKLDAEEYIDSGNWKARQGGNGMEVGFSTVKFEPCATETNARNYTLTRPITKNLYEYFKPYGNLDFERGRTLLGEVYVWARKDKKREKPLLRLQGKIGQNHLKIIIDPKVFHKEYPRKSLLLLENWIDCQLRKYQACIACGGCPAICKMKAITVIDEQYRIDSYKCIGCMECIAHYDKGCLVTKVTQTRGLI</sequence>
<evidence type="ECO:0000313" key="2">
    <source>
        <dbReference type="EMBL" id="AET69794.1"/>
    </source>
</evidence>
<dbReference type="STRING" id="768706.Desor_4369"/>
<gene>
    <name evidence="2" type="ordered locus">Desor_4369</name>
</gene>
<dbReference type="eggNOG" id="COG2768">
    <property type="taxonomic scope" value="Bacteria"/>
</dbReference>
<proteinExistence type="predicted"/>
<dbReference type="eggNOG" id="COG0175">
    <property type="taxonomic scope" value="Bacteria"/>
</dbReference>
<dbReference type="PANTHER" id="PTHR43196">
    <property type="entry name" value="SULFATE ADENYLYLTRANSFERASE SUBUNIT 2"/>
    <property type="match status" value="1"/>
</dbReference>
<dbReference type="PROSITE" id="PS51379">
    <property type="entry name" value="4FE4S_FER_2"/>
    <property type="match status" value="1"/>
</dbReference>
<dbReference type="Gene3D" id="3.30.70.20">
    <property type="match status" value="1"/>
</dbReference>
<reference evidence="2 3" key="2">
    <citation type="journal article" date="2012" name="J. Bacteriol.">
        <title>Complete genome sequences of Desulfosporosinus orientis DSM765T, Desulfosporosinus youngiae DSM17734T, Desulfosporosinus meridiei DSM13257T, and Desulfosporosinus acidiphilus DSM22704T.</title>
        <authorList>
            <person name="Pester M."/>
            <person name="Brambilla E."/>
            <person name="Alazard D."/>
            <person name="Rattei T."/>
            <person name="Weinmaier T."/>
            <person name="Han J."/>
            <person name="Lucas S."/>
            <person name="Lapidus A."/>
            <person name="Cheng J.F."/>
            <person name="Goodwin L."/>
            <person name="Pitluck S."/>
            <person name="Peters L."/>
            <person name="Ovchinnikova G."/>
            <person name="Teshima H."/>
            <person name="Detter J.C."/>
            <person name="Han C.S."/>
            <person name="Tapia R."/>
            <person name="Land M.L."/>
            <person name="Hauser L."/>
            <person name="Kyrpides N.C."/>
            <person name="Ivanova N.N."/>
            <person name="Pagani I."/>
            <person name="Huntmann M."/>
            <person name="Wei C.L."/>
            <person name="Davenport K.W."/>
            <person name="Daligault H."/>
            <person name="Chain P.S."/>
            <person name="Chen A."/>
            <person name="Mavromatis K."/>
            <person name="Markowitz V."/>
            <person name="Szeto E."/>
            <person name="Mikhailova N."/>
            <person name="Pati A."/>
            <person name="Wagner M."/>
            <person name="Woyke T."/>
            <person name="Ollivier B."/>
            <person name="Klenk H.P."/>
            <person name="Spring S."/>
            <person name="Loy A."/>
        </authorList>
    </citation>
    <scope>NUCLEOTIDE SEQUENCE [LARGE SCALE GENOMIC DNA]</scope>
    <source>
        <strain evidence="3">ATCC 19365 / DSM 765 / NCIMB 8382 / VKM B-1628</strain>
    </source>
</reference>
<dbReference type="InterPro" id="IPR014729">
    <property type="entry name" value="Rossmann-like_a/b/a_fold"/>
</dbReference>
<evidence type="ECO:0000313" key="3">
    <source>
        <dbReference type="Proteomes" id="UP000006346"/>
    </source>
</evidence>
<dbReference type="eggNOG" id="COG5270">
    <property type="taxonomic scope" value="Bacteria"/>
</dbReference>
<dbReference type="Pfam" id="PF01507">
    <property type="entry name" value="PAPS_reduct"/>
    <property type="match status" value="1"/>
</dbReference>
<name>G7WJD5_DESOD</name>
<dbReference type="EMBL" id="CP003108">
    <property type="protein sequence ID" value="AET69794.1"/>
    <property type="molecule type" value="Genomic_DNA"/>
</dbReference>